<name>A0A1Y2L5X6_9PROT</name>
<evidence type="ECO:0000256" key="9">
    <source>
        <dbReference type="RuleBase" id="RU366031"/>
    </source>
</evidence>
<comment type="pathway">
    <text evidence="1 9">Porphyrin-containing compound metabolism; protoporphyrin-IX biosynthesis; coproporphyrinogen-III from 5-aminolevulinate: step 3/4.</text>
</comment>
<evidence type="ECO:0000313" key="12">
    <source>
        <dbReference type="Proteomes" id="UP000193391"/>
    </source>
</evidence>
<dbReference type="PANTHER" id="PTHR38042">
    <property type="entry name" value="UROPORPHYRINOGEN-III SYNTHASE, CHLOROPLASTIC"/>
    <property type="match status" value="1"/>
</dbReference>
<protein>
    <recommendedName>
        <fullName evidence="7 9">Uroporphyrinogen-III synthase</fullName>
        <ecNumber evidence="3 9">4.2.1.75</ecNumber>
    </recommendedName>
</protein>
<dbReference type="PANTHER" id="PTHR38042:SF1">
    <property type="entry name" value="UROPORPHYRINOGEN-III SYNTHASE, CHLOROPLASTIC"/>
    <property type="match status" value="1"/>
</dbReference>
<dbReference type="InterPro" id="IPR039793">
    <property type="entry name" value="UROS/Hem4"/>
</dbReference>
<dbReference type="STRING" id="1293891.TMES_02015"/>
<keyword evidence="12" id="KW-1185">Reference proteome</keyword>
<evidence type="ECO:0000256" key="2">
    <source>
        <dbReference type="ARBA" id="ARBA00008133"/>
    </source>
</evidence>
<dbReference type="Pfam" id="PF02602">
    <property type="entry name" value="HEM4"/>
    <property type="match status" value="1"/>
</dbReference>
<comment type="caution">
    <text evidence="11">The sequence shown here is derived from an EMBL/GenBank/DDBJ whole genome shotgun (WGS) entry which is preliminary data.</text>
</comment>
<comment type="catalytic activity">
    <reaction evidence="8 9">
        <text>hydroxymethylbilane = uroporphyrinogen III + H2O</text>
        <dbReference type="Rhea" id="RHEA:18965"/>
        <dbReference type="ChEBI" id="CHEBI:15377"/>
        <dbReference type="ChEBI" id="CHEBI:57308"/>
        <dbReference type="ChEBI" id="CHEBI:57845"/>
        <dbReference type="EC" id="4.2.1.75"/>
    </reaction>
</comment>
<evidence type="ECO:0000256" key="1">
    <source>
        <dbReference type="ARBA" id="ARBA00004772"/>
    </source>
</evidence>
<feature type="domain" description="Tetrapyrrole biosynthesis uroporphyrinogen III synthase" evidence="10">
    <location>
        <begin position="19"/>
        <end position="235"/>
    </location>
</feature>
<evidence type="ECO:0000259" key="10">
    <source>
        <dbReference type="Pfam" id="PF02602"/>
    </source>
</evidence>
<dbReference type="GO" id="GO:0006782">
    <property type="term" value="P:protoporphyrinogen IX biosynthetic process"/>
    <property type="evidence" value="ECO:0007669"/>
    <property type="project" value="UniProtKB-UniRule"/>
</dbReference>
<evidence type="ECO:0000256" key="6">
    <source>
        <dbReference type="ARBA" id="ARBA00037589"/>
    </source>
</evidence>
<evidence type="ECO:0000256" key="7">
    <source>
        <dbReference type="ARBA" id="ARBA00040167"/>
    </source>
</evidence>
<evidence type="ECO:0000256" key="3">
    <source>
        <dbReference type="ARBA" id="ARBA00013109"/>
    </source>
</evidence>
<keyword evidence="5 9" id="KW-0627">Porphyrin biosynthesis</keyword>
<dbReference type="InterPro" id="IPR003754">
    <property type="entry name" value="4pyrrol_synth_uPrphyn_synth"/>
</dbReference>
<evidence type="ECO:0000313" key="11">
    <source>
        <dbReference type="EMBL" id="OSQ40960.1"/>
    </source>
</evidence>
<evidence type="ECO:0000256" key="4">
    <source>
        <dbReference type="ARBA" id="ARBA00023239"/>
    </source>
</evidence>
<sequence>MGKTVLNTRPETDSTDLCAELTVRGYEICCAPMLTIEFPALPHGAHSLDLDNIQALVFTSANGVRAFTRHCNRRDLPVLAVGDATASTAHAAGFTDIASARGNIDDLADLISQKVSPDKGGLYHPAARKTAGDLGTLLAAKGYVVRRQTLYEAHAANAFPPALIGGLVHAGIDAVLFFSPRTAETFVKLVEHHNIKGAMANMTAICLSPAVQDRLASLHWRKVVVAAQPTQQSLLSALDSAII</sequence>
<dbReference type="EC" id="4.2.1.75" evidence="3 9"/>
<dbReference type="Gene3D" id="3.40.50.10090">
    <property type="match status" value="2"/>
</dbReference>
<evidence type="ECO:0000256" key="5">
    <source>
        <dbReference type="ARBA" id="ARBA00023244"/>
    </source>
</evidence>
<dbReference type="OrthoDB" id="7163809at2"/>
<comment type="similarity">
    <text evidence="2 9">Belongs to the uroporphyrinogen-III synthase family.</text>
</comment>
<dbReference type="UniPathway" id="UPA00251">
    <property type="reaction ID" value="UER00320"/>
</dbReference>
<dbReference type="GO" id="GO:0006780">
    <property type="term" value="P:uroporphyrinogen III biosynthetic process"/>
    <property type="evidence" value="ECO:0007669"/>
    <property type="project" value="UniProtKB-UniRule"/>
</dbReference>
<dbReference type="SUPFAM" id="SSF69618">
    <property type="entry name" value="HemD-like"/>
    <property type="match status" value="1"/>
</dbReference>
<reference evidence="11 12" key="1">
    <citation type="submission" date="2014-03" db="EMBL/GenBank/DDBJ databases">
        <title>The draft genome sequence of Thalassospira mesophila JCM 18969.</title>
        <authorList>
            <person name="Lai Q."/>
            <person name="Shao Z."/>
        </authorList>
    </citation>
    <scope>NUCLEOTIDE SEQUENCE [LARGE SCALE GENOMIC DNA]</scope>
    <source>
        <strain evidence="11 12">JCM 18969</strain>
    </source>
</reference>
<gene>
    <name evidence="11" type="ORF">TMES_02015</name>
</gene>
<accession>A0A1Y2L5X6</accession>
<organism evidence="11 12">
    <name type="scientific">Thalassospira mesophila</name>
    <dbReference type="NCBI Taxonomy" id="1293891"/>
    <lineage>
        <taxon>Bacteria</taxon>
        <taxon>Pseudomonadati</taxon>
        <taxon>Pseudomonadota</taxon>
        <taxon>Alphaproteobacteria</taxon>
        <taxon>Rhodospirillales</taxon>
        <taxon>Thalassospiraceae</taxon>
        <taxon>Thalassospira</taxon>
    </lineage>
</organism>
<proteinExistence type="inferred from homology"/>
<comment type="function">
    <text evidence="6 9">Catalyzes cyclization of the linear tetrapyrrole, hydroxymethylbilane, to the macrocyclic uroporphyrinogen III.</text>
</comment>
<dbReference type="AlphaFoldDB" id="A0A1Y2L5X6"/>
<dbReference type="CDD" id="cd06578">
    <property type="entry name" value="HemD"/>
    <property type="match status" value="1"/>
</dbReference>
<dbReference type="RefSeq" id="WP_085579796.1">
    <property type="nucleotide sequence ID" value="NZ_JFKA01000001.1"/>
</dbReference>
<dbReference type="EMBL" id="JFKA01000001">
    <property type="protein sequence ID" value="OSQ40960.1"/>
    <property type="molecule type" value="Genomic_DNA"/>
</dbReference>
<evidence type="ECO:0000256" key="8">
    <source>
        <dbReference type="ARBA" id="ARBA00048617"/>
    </source>
</evidence>
<dbReference type="Proteomes" id="UP000193391">
    <property type="component" value="Unassembled WGS sequence"/>
</dbReference>
<dbReference type="GO" id="GO:0004852">
    <property type="term" value="F:uroporphyrinogen-III synthase activity"/>
    <property type="evidence" value="ECO:0007669"/>
    <property type="project" value="UniProtKB-UniRule"/>
</dbReference>
<keyword evidence="4 9" id="KW-0456">Lyase</keyword>
<dbReference type="InterPro" id="IPR036108">
    <property type="entry name" value="4pyrrol_syn_uPrphyn_synt_sf"/>
</dbReference>